<evidence type="ECO:0008006" key="4">
    <source>
        <dbReference type="Google" id="ProtNLM"/>
    </source>
</evidence>
<dbReference type="RefSeq" id="WP_283739071.1">
    <property type="nucleotide sequence ID" value="NZ_JASJEV010000001.1"/>
</dbReference>
<feature type="transmembrane region" description="Helical" evidence="1">
    <location>
        <begin position="374"/>
        <end position="396"/>
    </location>
</feature>
<sequence length="482" mass="50882">MQVSVAGILIGACLLLLSRQFGAPHLVALVASLAFGSTAIVTLNALGGSTPLVYTPFAMLLALAVALRRDALHELSRLFARQRVAWVIVGLTAYAFIGAYILPRLFAGQTSAFVPSRALERVLEVPLAPVSGNISQTGYFALGAVTFLALGICLRGEGALDAVRRGFLLWATLHVGMGVLDLAGKMVGMGDVLLPIRSAGYAFMTDRAAEGFWRIVGGYSEASAFAAASLACLAFVFTYWRATGSRIALFLTLATLTLLILSTSSTAYVGGAAVAVPVVASIVRSALVGRLSHRDLQVIGVLTLAIAGILAVYLYNERLFEPFLRLLETMVVDKAASGSGRERIYWNQRSIQSFLDTGGLGIGFGSSRASSWPVAVLSQLGFIGSLMVVTLLAVLCRRIQRPVAASVDPAVVALHDSVRACALVTLLAATISGGSADPGLLFFIALAVVLACREKVRREGIARRDLARLDRARSDLTGLSRA</sequence>
<feature type="transmembrane region" description="Helical" evidence="1">
    <location>
        <begin position="222"/>
        <end position="240"/>
    </location>
</feature>
<dbReference type="EMBL" id="JASJEV010000001">
    <property type="protein sequence ID" value="MDJ1157095.1"/>
    <property type="molecule type" value="Genomic_DNA"/>
</dbReference>
<feature type="transmembrane region" description="Helical" evidence="1">
    <location>
        <begin position="166"/>
        <end position="184"/>
    </location>
</feature>
<comment type="caution">
    <text evidence="2">The sequence shown here is derived from an EMBL/GenBank/DDBJ whole genome shotgun (WGS) entry which is preliminary data.</text>
</comment>
<feature type="transmembrane region" description="Helical" evidence="1">
    <location>
        <begin position="84"/>
        <end position="102"/>
    </location>
</feature>
<proteinExistence type="predicted"/>
<feature type="transmembrane region" description="Helical" evidence="1">
    <location>
        <begin position="137"/>
        <end position="154"/>
    </location>
</feature>
<feature type="transmembrane region" description="Helical" evidence="1">
    <location>
        <begin position="247"/>
        <end position="263"/>
    </location>
</feature>
<feature type="transmembrane region" description="Helical" evidence="1">
    <location>
        <begin position="269"/>
        <end position="289"/>
    </location>
</feature>
<feature type="transmembrane region" description="Helical" evidence="1">
    <location>
        <begin position="296"/>
        <end position="315"/>
    </location>
</feature>
<keyword evidence="1" id="KW-0472">Membrane</keyword>
<evidence type="ECO:0000256" key="1">
    <source>
        <dbReference type="SAM" id="Phobius"/>
    </source>
</evidence>
<keyword evidence="3" id="KW-1185">Reference proteome</keyword>
<reference evidence="2 3" key="1">
    <citation type="submission" date="2023-05" db="EMBL/GenBank/DDBJ databases">
        <title>Chelatococcus sp. nov., a moderately thermophilic bacterium isolated from hot spring microbial mat.</title>
        <authorList>
            <person name="Hu C.-J."/>
            <person name="Li W.-J."/>
        </authorList>
    </citation>
    <scope>NUCLEOTIDE SEQUENCE [LARGE SCALE GENOMIC DNA]</scope>
    <source>
        <strain evidence="2 3">SYSU G07232</strain>
    </source>
</reference>
<accession>A0ABT7ACJ2</accession>
<feature type="transmembrane region" description="Helical" evidence="1">
    <location>
        <begin position="52"/>
        <end position="72"/>
    </location>
</feature>
<evidence type="ECO:0000313" key="3">
    <source>
        <dbReference type="Proteomes" id="UP001321492"/>
    </source>
</evidence>
<organism evidence="2 3">
    <name type="scientific">Chelatococcus albus</name>
    <dbReference type="NCBI Taxonomy" id="3047466"/>
    <lineage>
        <taxon>Bacteria</taxon>
        <taxon>Pseudomonadati</taxon>
        <taxon>Pseudomonadota</taxon>
        <taxon>Alphaproteobacteria</taxon>
        <taxon>Hyphomicrobiales</taxon>
        <taxon>Chelatococcaceae</taxon>
        <taxon>Chelatococcus</taxon>
    </lineage>
</organism>
<dbReference type="Proteomes" id="UP001321492">
    <property type="component" value="Unassembled WGS sequence"/>
</dbReference>
<keyword evidence="1" id="KW-1133">Transmembrane helix</keyword>
<keyword evidence="1" id="KW-0812">Transmembrane</keyword>
<name>A0ABT7ACJ2_9HYPH</name>
<protein>
    <recommendedName>
        <fullName evidence="4">O-antigen ligase domain-containing protein</fullName>
    </recommendedName>
</protein>
<gene>
    <name evidence="2" type="ORF">QNA08_02435</name>
</gene>
<evidence type="ECO:0000313" key="2">
    <source>
        <dbReference type="EMBL" id="MDJ1157095.1"/>
    </source>
</evidence>